<evidence type="ECO:0000259" key="3">
    <source>
        <dbReference type="Pfam" id="PF14237"/>
    </source>
</evidence>
<comment type="caution">
    <text evidence="4">The sequence shown here is derived from an EMBL/GenBank/DDBJ whole genome shotgun (WGS) entry which is preliminary data.</text>
</comment>
<evidence type="ECO:0000313" key="4">
    <source>
        <dbReference type="EMBL" id="GAA3526322.1"/>
    </source>
</evidence>
<protein>
    <submittedName>
        <fullName evidence="4">SPFH domain-containing protein</fullName>
    </submittedName>
</protein>
<dbReference type="PANTHER" id="PTHR37826:SF2">
    <property type="entry name" value="ZINC-RIBBON DOMAIN-CONTAINING PROTEIN"/>
    <property type="match status" value="1"/>
</dbReference>
<dbReference type="RefSeq" id="WP_345557488.1">
    <property type="nucleotide sequence ID" value="NZ_BAABDQ010000001.1"/>
</dbReference>
<accession>A0ABP6V544</accession>
<dbReference type="CDD" id="cd03408">
    <property type="entry name" value="SPFH_like_u1"/>
    <property type="match status" value="1"/>
</dbReference>
<proteinExistence type="predicted"/>
<dbReference type="Proteomes" id="UP001500630">
    <property type="component" value="Unassembled WGS sequence"/>
</dbReference>
<dbReference type="InterPro" id="IPR025640">
    <property type="entry name" value="GYF_2"/>
</dbReference>
<dbReference type="Pfam" id="PF14237">
    <property type="entry name" value="GYF_2"/>
    <property type="match status" value="1"/>
</dbReference>
<feature type="domain" description="SPFH" evidence="2">
    <location>
        <begin position="26"/>
        <end position="236"/>
    </location>
</feature>
<feature type="region of interest" description="Disordered" evidence="1">
    <location>
        <begin position="279"/>
        <end position="352"/>
    </location>
</feature>
<evidence type="ECO:0000259" key="2">
    <source>
        <dbReference type="Pfam" id="PF13421"/>
    </source>
</evidence>
<feature type="compositionally biased region" description="Pro residues" evidence="1">
    <location>
        <begin position="281"/>
        <end position="330"/>
    </location>
</feature>
<evidence type="ECO:0000313" key="5">
    <source>
        <dbReference type="Proteomes" id="UP001500630"/>
    </source>
</evidence>
<name>A0ABP6V544_9ACTN</name>
<gene>
    <name evidence="4" type="ORF">GCM10022419_001280</name>
</gene>
<dbReference type="Gene3D" id="3.30.479.30">
    <property type="entry name" value="Band 7 domain"/>
    <property type="match status" value="1"/>
</dbReference>
<dbReference type="PANTHER" id="PTHR37826">
    <property type="entry name" value="FLOTILLIN BAND_7_5 DOMAIN PROTEIN"/>
    <property type="match status" value="1"/>
</dbReference>
<keyword evidence="5" id="KW-1185">Reference proteome</keyword>
<feature type="domain" description="GYF" evidence="3">
    <location>
        <begin position="335"/>
        <end position="380"/>
    </location>
</feature>
<evidence type="ECO:0000256" key="1">
    <source>
        <dbReference type="SAM" id="MobiDB-lite"/>
    </source>
</evidence>
<sequence>MALFAKIRGEFIDIVEWLDDSRDTLVWRFPRYENEIKMGARLVVRESQVAVFVNEGRIADAFAPGTYTLETANLPILSTLKGWKHGFHSPFKSEVYFVSTRQFADFKWGTQNPVMVRDPEFGPVRLRAFGAYAARVTDAPALLRELAGTDAQFRTEEVEGYLRQLVVGRLAHALGTAGVALLDLAAGQHEMGRRLAEALTADLAGVGLSIPTFTIENISLPEEVERALDKRSQMGIVGDLGDYARFQAANALESSDGAGEGMGLGMGIAAGQHLASTLAPQPAPQTQPAPHPQPSPQAQPTPYPPPSPQAQPTPHPQPAPQDQAGPPPLPRPDEWYLGVDGERRGPFDAAGLATAGLTPDALVWRAGMPQWTPARDVPELAALLHSTPPPLPPA</sequence>
<organism evidence="4 5">
    <name type="scientific">Nonomuraea rosea</name>
    <dbReference type="NCBI Taxonomy" id="638574"/>
    <lineage>
        <taxon>Bacteria</taxon>
        <taxon>Bacillati</taxon>
        <taxon>Actinomycetota</taxon>
        <taxon>Actinomycetes</taxon>
        <taxon>Streptosporangiales</taxon>
        <taxon>Streptosporangiaceae</taxon>
        <taxon>Nonomuraea</taxon>
    </lineage>
</organism>
<dbReference type="InterPro" id="IPR036013">
    <property type="entry name" value="Band_7/SPFH_dom_sf"/>
</dbReference>
<reference evidence="5" key="1">
    <citation type="journal article" date="2019" name="Int. J. Syst. Evol. Microbiol.">
        <title>The Global Catalogue of Microorganisms (GCM) 10K type strain sequencing project: providing services to taxonomists for standard genome sequencing and annotation.</title>
        <authorList>
            <consortium name="The Broad Institute Genomics Platform"/>
            <consortium name="The Broad Institute Genome Sequencing Center for Infectious Disease"/>
            <person name="Wu L."/>
            <person name="Ma J."/>
        </authorList>
    </citation>
    <scope>NUCLEOTIDE SEQUENCE [LARGE SCALE GENOMIC DNA]</scope>
    <source>
        <strain evidence="5">JCM 17326</strain>
    </source>
</reference>
<dbReference type="EMBL" id="BAABDQ010000001">
    <property type="protein sequence ID" value="GAA3526322.1"/>
    <property type="molecule type" value="Genomic_DNA"/>
</dbReference>
<dbReference type="SUPFAM" id="SSF117892">
    <property type="entry name" value="Band 7/SPFH domain"/>
    <property type="match status" value="1"/>
</dbReference>
<dbReference type="InterPro" id="IPR033880">
    <property type="entry name" value="SPFH_YdjI"/>
</dbReference>
<dbReference type="Pfam" id="PF13421">
    <property type="entry name" value="Band_7_1"/>
    <property type="match status" value="1"/>
</dbReference>